<reference evidence="2" key="1">
    <citation type="submission" date="2022-11" db="EMBL/GenBank/DDBJ databases">
        <authorList>
            <person name="Petersen C."/>
        </authorList>
    </citation>
    <scope>NUCLEOTIDE SEQUENCE</scope>
    <source>
        <strain evidence="2">IBT 21917</strain>
    </source>
</reference>
<evidence type="ECO:0000313" key="2">
    <source>
        <dbReference type="EMBL" id="KAJ5171747.1"/>
    </source>
</evidence>
<reference evidence="2" key="2">
    <citation type="journal article" date="2023" name="IMA Fungus">
        <title>Comparative genomic study of the Penicillium genus elucidates a diverse pangenome and 15 lateral gene transfer events.</title>
        <authorList>
            <person name="Petersen C."/>
            <person name="Sorensen T."/>
            <person name="Nielsen M.R."/>
            <person name="Sondergaard T.E."/>
            <person name="Sorensen J.L."/>
            <person name="Fitzpatrick D.A."/>
            <person name="Frisvad J.C."/>
            <person name="Nielsen K.L."/>
        </authorList>
    </citation>
    <scope>NUCLEOTIDE SEQUENCE</scope>
    <source>
        <strain evidence="2">IBT 21917</strain>
    </source>
</reference>
<comment type="caution">
    <text evidence="2">The sequence shown here is derived from an EMBL/GenBank/DDBJ whole genome shotgun (WGS) entry which is preliminary data.</text>
</comment>
<keyword evidence="3" id="KW-1185">Reference proteome</keyword>
<protein>
    <submittedName>
        <fullName evidence="2">Uncharacterized protein</fullName>
    </submittedName>
</protein>
<feature type="region of interest" description="Disordered" evidence="1">
    <location>
        <begin position="103"/>
        <end position="153"/>
    </location>
</feature>
<dbReference type="EMBL" id="JAPQKO010000003">
    <property type="protein sequence ID" value="KAJ5171747.1"/>
    <property type="molecule type" value="Genomic_DNA"/>
</dbReference>
<dbReference type="AlphaFoldDB" id="A0A9W9LQ45"/>
<dbReference type="Proteomes" id="UP001146351">
    <property type="component" value="Unassembled WGS sequence"/>
</dbReference>
<proteinExistence type="predicted"/>
<evidence type="ECO:0000313" key="3">
    <source>
        <dbReference type="Proteomes" id="UP001146351"/>
    </source>
</evidence>
<sequence>MRQSLGLNLDDPLVVNDPVGEGVTDSDPRLISADAAGLVGTPVEDDEGVAASLRPGVWPGVWPVLDDSVPGGVSKEDAGCPELLGTQFTDCQGAVDVKEPLEAGPWPIMDESVPGEISEDAGFSGLEDTPFKDSEGAAVGDEASELGLTPPAK</sequence>
<name>A0A9W9LQ45_9EURO</name>
<organism evidence="2 3">
    <name type="scientific">Penicillium capsulatum</name>
    <dbReference type="NCBI Taxonomy" id="69766"/>
    <lineage>
        <taxon>Eukaryota</taxon>
        <taxon>Fungi</taxon>
        <taxon>Dikarya</taxon>
        <taxon>Ascomycota</taxon>
        <taxon>Pezizomycotina</taxon>
        <taxon>Eurotiomycetes</taxon>
        <taxon>Eurotiomycetidae</taxon>
        <taxon>Eurotiales</taxon>
        <taxon>Aspergillaceae</taxon>
        <taxon>Penicillium</taxon>
    </lineage>
</organism>
<evidence type="ECO:0000256" key="1">
    <source>
        <dbReference type="SAM" id="MobiDB-lite"/>
    </source>
</evidence>
<gene>
    <name evidence="2" type="ORF">N7492_004340</name>
</gene>
<accession>A0A9W9LQ45</accession>